<comment type="caution">
    <text evidence="1">The sequence shown here is derived from an EMBL/GenBank/DDBJ whole genome shotgun (WGS) entry which is preliminary data.</text>
</comment>
<proteinExistence type="predicted"/>
<keyword evidence="2" id="KW-1185">Reference proteome</keyword>
<dbReference type="PANTHER" id="PTHR14787">
    <property type="entry name" value="C10ORF188 FAMILY MEMBER"/>
    <property type="match status" value="1"/>
</dbReference>
<protein>
    <submittedName>
        <fullName evidence="1">Uncharacterized protein</fullName>
    </submittedName>
</protein>
<organism evidence="1 2">
    <name type="scientific">Caerostris darwini</name>
    <dbReference type="NCBI Taxonomy" id="1538125"/>
    <lineage>
        <taxon>Eukaryota</taxon>
        <taxon>Metazoa</taxon>
        <taxon>Ecdysozoa</taxon>
        <taxon>Arthropoda</taxon>
        <taxon>Chelicerata</taxon>
        <taxon>Arachnida</taxon>
        <taxon>Araneae</taxon>
        <taxon>Araneomorphae</taxon>
        <taxon>Entelegynae</taxon>
        <taxon>Araneoidea</taxon>
        <taxon>Araneidae</taxon>
        <taxon>Caerostris</taxon>
    </lineage>
</organism>
<dbReference type="PANTHER" id="PTHR14787:SF1">
    <property type="entry name" value="ATPASE PAAT"/>
    <property type="match status" value="1"/>
</dbReference>
<evidence type="ECO:0000313" key="1">
    <source>
        <dbReference type="EMBL" id="GIX67442.1"/>
    </source>
</evidence>
<dbReference type="Pfam" id="PF14958">
    <property type="entry name" value="PAAT-like"/>
    <property type="match status" value="1"/>
</dbReference>
<accession>A0AAV4M5S2</accession>
<dbReference type="AlphaFoldDB" id="A0AAV4M5S2"/>
<name>A0AAV4M5S2_9ARAC</name>
<dbReference type="InterPro" id="IPR028043">
    <property type="entry name" value="PAAT-like"/>
</dbReference>
<reference evidence="1 2" key="1">
    <citation type="submission" date="2021-06" db="EMBL/GenBank/DDBJ databases">
        <title>Caerostris darwini draft genome.</title>
        <authorList>
            <person name="Kono N."/>
            <person name="Arakawa K."/>
        </authorList>
    </citation>
    <scope>NUCLEOTIDE SEQUENCE [LARGE SCALE GENOMIC DNA]</scope>
</reference>
<dbReference type="EMBL" id="BPLQ01000096">
    <property type="protein sequence ID" value="GIX67442.1"/>
    <property type="molecule type" value="Genomic_DNA"/>
</dbReference>
<dbReference type="Proteomes" id="UP001054837">
    <property type="component" value="Unassembled WGS sequence"/>
</dbReference>
<evidence type="ECO:0000313" key="2">
    <source>
        <dbReference type="Proteomes" id="UP001054837"/>
    </source>
</evidence>
<gene>
    <name evidence="1" type="primary">AVEN_196645_1</name>
    <name evidence="1" type="ORF">CDAR_110341</name>
</gene>
<sequence length="342" mass="38516">MIIQSSWKVVDDRPLSDTVVTSVESENVSLEDEIMVENCVMLEAPPDSGNCMYPTVPACQLLISCEPPHQISHISVLCEARVIEIYGHHGEYLKTVKNVLLEEAEDMIVFRGDVALDRPTSLCSIKFLLLRSATEMWLYGVKVHTTKVAFDLPNQMTIPLAAVEQRLVQMGLVLSDKAEAFKQLVQNFQKTNIGDQDIGSIIATLAMQNLVKNKSPSPEKDLQLSGVMKNMTKQLERRDSQNNLTDLPKTDNCELSNKAQPCTATSVSTSPIMFERISTNVQTEEDYSSLETKLKDFVTEQIEENSKKIWDKIDLRFKEIEAKIMCKLEEIESFVKPQGVQN</sequence>